<evidence type="ECO:0000313" key="4">
    <source>
        <dbReference type="Proteomes" id="UP001151234"/>
    </source>
</evidence>
<evidence type="ECO:0000313" key="3">
    <source>
        <dbReference type="EMBL" id="MDA5397462.1"/>
    </source>
</evidence>
<feature type="domain" description="BON" evidence="2">
    <location>
        <begin position="149"/>
        <end position="217"/>
    </location>
</feature>
<dbReference type="Gene3D" id="3.30.1340.30">
    <property type="match status" value="3"/>
</dbReference>
<keyword evidence="4" id="KW-1185">Reference proteome</keyword>
<dbReference type="EMBL" id="JAPJZI010000001">
    <property type="protein sequence ID" value="MDA5397462.1"/>
    <property type="molecule type" value="Genomic_DNA"/>
</dbReference>
<reference evidence="3" key="1">
    <citation type="submission" date="2022-11" db="EMBL/GenBank/DDBJ databases">
        <title>Draft genome sequence of Hoeflea poritis E7-10 and Hoeflea prorocentri PM5-8, separated from scleractinian coral Porites lutea and marine dinoflagellate.</title>
        <authorList>
            <person name="Zhang G."/>
            <person name="Wei Q."/>
            <person name="Cai L."/>
        </authorList>
    </citation>
    <scope>NUCLEOTIDE SEQUENCE</scope>
    <source>
        <strain evidence="3">PM5-8</strain>
    </source>
</reference>
<protein>
    <submittedName>
        <fullName evidence="3">BON domain-containing protein</fullName>
    </submittedName>
</protein>
<dbReference type="InterPro" id="IPR007055">
    <property type="entry name" value="BON_dom"/>
</dbReference>
<dbReference type="PANTHER" id="PTHR34606:SF4">
    <property type="entry name" value="OUTER MEMBRANE LIPOPROTEIN DOLP"/>
    <property type="match status" value="1"/>
</dbReference>
<dbReference type="InterPro" id="IPR014004">
    <property type="entry name" value="Transpt-assoc_nodulatn_dom_bac"/>
</dbReference>
<dbReference type="RefSeq" id="WP_267988924.1">
    <property type="nucleotide sequence ID" value="NZ_JAPJZI010000001.1"/>
</dbReference>
<accession>A0A9X3ZFG8</accession>
<dbReference type="PANTHER" id="PTHR34606">
    <property type="entry name" value="BON DOMAIN-CONTAINING PROTEIN"/>
    <property type="match status" value="1"/>
</dbReference>
<dbReference type="InterPro" id="IPR051686">
    <property type="entry name" value="Lipoprotein_DolP"/>
</dbReference>
<dbReference type="SMART" id="SM00749">
    <property type="entry name" value="BON"/>
    <property type="match status" value="3"/>
</dbReference>
<evidence type="ECO:0000256" key="1">
    <source>
        <dbReference type="ARBA" id="ARBA00022729"/>
    </source>
</evidence>
<comment type="caution">
    <text evidence="3">The sequence shown here is derived from an EMBL/GenBank/DDBJ whole genome shotgun (WGS) entry which is preliminary data.</text>
</comment>
<keyword evidence="1" id="KW-0732">Signal</keyword>
<evidence type="ECO:0000259" key="2">
    <source>
        <dbReference type="PROSITE" id="PS50914"/>
    </source>
</evidence>
<feature type="domain" description="BON" evidence="2">
    <location>
        <begin position="3"/>
        <end position="71"/>
    </location>
</feature>
<proteinExistence type="predicted"/>
<dbReference type="PROSITE" id="PS50914">
    <property type="entry name" value="BON"/>
    <property type="match status" value="3"/>
</dbReference>
<dbReference type="Proteomes" id="UP001151234">
    <property type="component" value="Unassembled WGS sequence"/>
</dbReference>
<name>A0A9X3ZFG8_9HYPH</name>
<gene>
    <name evidence="3" type="ORF">OQ273_02650</name>
</gene>
<dbReference type="Pfam" id="PF04972">
    <property type="entry name" value="BON"/>
    <property type="match status" value="3"/>
</dbReference>
<dbReference type="AlphaFoldDB" id="A0A9X3ZFG8"/>
<feature type="domain" description="BON" evidence="2">
    <location>
        <begin position="78"/>
        <end position="146"/>
    </location>
</feature>
<sequence>MVSDSTLTKRVLDELRWDRSVDQSHIGVSSAHGAVILSGHVPNYPEKIAACEAAKRVKGVLAVADEIEVDLPAEWRRDDASIAERIAHVLGWGVNVPQDQVKASVRNGYVTLSGEVDWQYQRAQVLQQIRHVAGLRGLTSEIRIKPRATAVSVQNQIEEALYRHSQEEAKTVCVTVSGDAVTLSGHIAAPYQRDLVKEAAWSAPGVRHVIDNMELRQA</sequence>
<organism evidence="3 4">
    <name type="scientific">Hoeflea prorocentri</name>
    <dbReference type="NCBI Taxonomy" id="1922333"/>
    <lineage>
        <taxon>Bacteria</taxon>
        <taxon>Pseudomonadati</taxon>
        <taxon>Pseudomonadota</taxon>
        <taxon>Alphaproteobacteria</taxon>
        <taxon>Hyphomicrobiales</taxon>
        <taxon>Rhizobiaceae</taxon>
        <taxon>Hoeflea</taxon>
    </lineage>
</organism>